<proteinExistence type="predicted"/>
<keyword evidence="5" id="KW-0472">Membrane</keyword>
<dbReference type="PROSITE" id="PS50111">
    <property type="entry name" value="CHEMOTAXIS_TRANSDUC_2"/>
    <property type="match status" value="1"/>
</dbReference>
<dbReference type="AlphaFoldDB" id="A0A1E8FBY8"/>
<dbReference type="PANTHER" id="PTHR32089">
    <property type="entry name" value="METHYL-ACCEPTING CHEMOTAXIS PROTEIN MCPB"/>
    <property type="match status" value="1"/>
</dbReference>
<feature type="transmembrane region" description="Helical" evidence="5">
    <location>
        <begin position="105"/>
        <end position="132"/>
    </location>
</feature>
<organism evidence="7 8">
    <name type="scientific">Alteromonas lipolytica</name>
    <dbReference type="NCBI Taxonomy" id="1856405"/>
    <lineage>
        <taxon>Bacteria</taxon>
        <taxon>Pseudomonadati</taxon>
        <taxon>Pseudomonadota</taxon>
        <taxon>Gammaproteobacteria</taxon>
        <taxon>Alteromonadales</taxon>
        <taxon>Alteromonadaceae</taxon>
        <taxon>Alteromonas/Salinimonas group</taxon>
        <taxon>Alteromonas</taxon>
    </lineage>
</organism>
<evidence type="ECO:0000313" key="7">
    <source>
        <dbReference type="EMBL" id="OFI33447.1"/>
    </source>
</evidence>
<dbReference type="SMART" id="SM00283">
    <property type="entry name" value="MA"/>
    <property type="match status" value="1"/>
</dbReference>
<feature type="transmembrane region" description="Helical" evidence="5">
    <location>
        <begin position="139"/>
        <end position="159"/>
    </location>
</feature>
<dbReference type="STRING" id="1856405.BFC17_04090"/>
<feature type="region of interest" description="Disordered" evidence="4">
    <location>
        <begin position="263"/>
        <end position="296"/>
    </location>
</feature>
<feature type="transmembrane region" description="Helical" evidence="5">
    <location>
        <begin position="79"/>
        <end position="99"/>
    </location>
</feature>
<sequence>MYSWVSGAHKIFRAILIVQLIVSIVIGLITGELLIAFWLGLPIILLPLYLSFTNPESEISGHAMGIGTQLMTALHIHQAFGLIEMHFEIFALLAILAYFRNWKIIASATVVIAVHHISFFFLQATGVGIYVFEEGHVTFMILLLHAVFALVEGFTLMYMTKRSYEDGVGGAALATAINAILQDSQHINLRTEVDKSIPMLKRFDELMTALRQLVHDASSLANDVASTSAFIQSSTQELNQHVQQSSNEIGSISAASEEIAVTLQDSSERTNSANNITQEARQTTGESRASVESAKNTINSLRDRLNNTANTNQELNERCSSISEAMRSITAVAEQTNLLALNAAIESARAGEHGRGFAVVADEVRTLAIRSKESADEITTITEQLVSSTASSVTQMNQCIELVDEAVSASDSAASFMHNIEARIQSASDNMVEVAASASEQKVASSNIAQGTAKIHELANLESKTAQQLEAKSTELAQMCQRMLQTVQRFVV</sequence>
<keyword evidence="5" id="KW-0812">Transmembrane</keyword>
<dbReference type="Gene3D" id="1.10.287.950">
    <property type="entry name" value="Methyl-accepting chemotaxis protein"/>
    <property type="match status" value="1"/>
</dbReference>
<evidence type="ECO:0000256" key="3">
    <source>
        <dbReference type="PROSITE-ProRule" id="PRU00284"/>
    </source>
</evidence>
<feature type="domain" description="Methyl-accepting transducer" evidence="6">
    <location>
        <begin position="220"/>
        <end position="456"/>
    </location>
</feature>
<gene>
    <name evidence="7" type="ORF">BFC17_04090</name>
</gene>
<dbReference type="OrthoDB" id="2489132at2"/>
<dbReference type="Pfam" id="PF00015">
    <property type="entry name" value="MCPsignal"/>
    <property type="match status" value="1"/>
</dbReference>
<comment type="caution">
    <text evidence="7">The sequence shown here is derived from an EMBL/GenBank/DDBJ whole genome shotgun (WGS) entry which is preliminary data.</text>
</comment>
<name>A0A1E8FBY8_9ALTE</name>
<comment type="subcellular location">
    <subcellularLocation>
        <location evidence="1">Membrane</location>
    </subcellularLocation>
</comment>
<dbReference type="GO" id="GO:0006935">
    <property type="term" value="P:chemotaxis"/>
    <property type="evidence" value="ECO:0007669"/>
    <property type="project" value="UniProtKB-ARBA"/>
</dbReference>
<evidence type="ECO:0000256" key="1">
    <source>
        <dbReference type="ARBA" id="ARBA00004370"/>
    </source>
</evidence>
<evidence type="ECO:0000313" key="8">
    <source>
        <dbReference type="Proteomes" id="UP000176037"/>
    </source>
</evidence>
<dbReference type="EMBL" id="MJIC01000015">
    <property type="protein sequence ID" value="OFI33447.1"/>
    <property type="molecule type" value="Genomic_DNA"/>
</dbReference>
<keyword evidence="2 3" id="KW-0807">Transducer</keyword>
<dbReference type="PANTHER" id="PTHR32089:SF112">
    <property type="entry name" value="LYSOZYME-LIKE PROTEIN-RELATED"/>
    <property type="match status" value="1"/>
</dbReference>
<protein>
    <submittedName>
        <fullName evidence="7">Chemotaxis protein</fullName>
    </submittedName>
</protein>
<evidence type="ECO:0000256" key="2">
    <source>
        <dbReference type="ARBA" id="ARBA00023224"/>
    </source>
</evidence>
<accession>A0A1E8FBY8</accession>
<dbReference type="SUPFAM" id="SSF58104">
    <property type="entry name" value="Methyl-accepting chemotaxis protein (MCP) signaling domain"/>
    <property type="match status" value="1"/>
</dbReference>
<keyword evidence="5" id="KW-1133">Transmembrane helix</keyword>
<reference evidence="7 8" key="1">
    <citation type="submission" date="2016-09" db="EMBL/GenBank/DDBJ databases">
        <title>Alteromonas lipolytica, a new species isolated from sea water.</title>
        <authorList>
            <person name="Wu Y.-H."/>
            <person name="Cheng H."/>
            <person name="Xu X.-W."/>
        </authorList>
    </citation>
    <scope>NUCLEOTIDE SEQUENCE [LARGE SCALE GENOMIC DNA]</scope>
    <source>
        <strain evidence="7 8">JW12</strain>
    </source>
</reference>
<evidence type="ECO:0000256" key="5">
    <source>
        <dbReference type="SAM" id="Phobius"/>
    </source>
</evidence>
<dbReference type="GO" id="GO:0007165">
    <property type="term" value="P:signal transduction"/>
    <property type="evidence" value="ECO:0007669"/>
    <property type="project" value="UniProtKB-KW"/>
</dbReference>
<keyword evidence="8" id="KW-1185">Reference proteome</keyword>
<evidence type="ECO:0000259" key="6">
    <source>
        <dbReference type="PROSITE" id="PS50111"/>
    </source>
</evidence>
<dbReference type="GO" id="GO:0016020">
    <property type="term" value="C:membrane"/>
    <property type="evidence" value="ECO:0007669"/>
    <property type="project" value="UniProtKB-SubCell"/>
</dbReference>
<feature type="compositionally biased region" description="Polar residues" evidence="4">
    <location>
        <begin position="263"/>
        <end position="287"/>
    </location>
</feature>
<dbReference type="Proteomes" id="UP000176037">
    <property type="component" value="Unassembled WGS sequence"/>
</dbReference>
<evidence type="ECO:0000256" key="4">
    <source>
        <dbReference type="SAM" id="MobiDB-lite"/>
    </source>
</evidence>
<dbReference type="RefSeq" id="WP_070177823.1">
    <property type="nucleotide sequence ID" value="NZ_BMJR01000002.1"/>
</dbReference>
<dbReference type="InterPro" id="IPR004089">
    <property type="entry name" value="MCPsignal_dom"/>
</dbReference>